<name>A0ABX4NIH2_9LEPT</name>
<dbReference type="PROSITE" id="PS50005">
    <property type="entry name" value="TPR"/>
    <property type="match status" value="1"/>
</dbReference>
<dbReference type="Gene3D" id="1.25.40.10">
    <property type="entry name" value="Tetratricopeptide repeat domain"/>
    <property type="match status" value="1"/>
</dbReference>
<comment type="caution">
    <text evidence="2">The sequence shown here is derived from an EMBL/GenBank/DDBJ whole genome shotgun (WGS) entry which is preliminary data.</text>
</comment>
<gene>
    <name evidence="2" type="ORF">CH367_19890</name>
</gene>
<keyword evidence="3" id="KW-1185">Reference proteome</keyword>
<dbReference type="RefSeq" id="WP_100764316.1">
    <property type="nucleotide sequence ID" value="NZ_NPDS01000011.1"/>
</dbReference>
<evidence type="ECO:0000256" key="1">
    <source>
        <dbReference type="PROSITE-ProRule" id="PRU00339"/>
    </source>
</evidence>
<reference evidence="2 3" key="1">
    <citation type="submission" date="2017-07" db="EMBL/GenBank/DDBJ databases">
        <title>Leptospira spp. isolated from tropical soils.</title>
        <authorList>
            <person name="Thibeaux R."/>
            <person name="Iraola G."/>
            <person name="Ferres I."/>
            <person name="Bierque E."/>
            <person name="Girault D."/>
            <person name="Soupe-Gilbert M.-E."/>
            <person name="Picardeau M."/>
            <person name="Goarant C."/>
        </authorList>
    </citation>
    <scope>NUCLEOTIDE SEQUENCE [LARGE SCALE GENOMIC DNA]</scope>
    <source>
        <strain evidence="2 3">FH4-C-A1</strain>
    </source>
</reference>
<dbReference type="InterPro" id="IPR019734">
    <property type="entry name" value="TPR_rpt"/>
</dbReference>
<feature type="repeat" description="TPR" evidence="1">
    <location>
        <begin position="3"/>
        <end position="36"/>
    </location>
</feature>
<sequence length="313" mass="36693">MSFSRKLEEANQYISDGDFDKAKKAFDSLLAEDPENPETIAGFFISSYWDNRLDRIHNAKEGRERSHLLVQYFSEFQNAFELRKFTGNSSFRAISESVLSEAVDQLKISVQREGLHFQDPSALLSLIRELIRFRDYRNALEILNYSSSVERNSPEFLYLRAESLFQTGEERKSMILFREAFLKDPSAAPLGVLKSEPILVWIEKLKDSYQDESDLKEILPVVLAERGIFEETRNYSEKEILGYYQNLIRLKDTLNSRKDLYDFKIRCRILQHACLILDVYRGMQYSEIYQESKRILDSVDPGFVQRRQDGIKR</sequence>
<evidence type="ECO:0000313" key="3">
    <source>
        <dbReference type="Proteomes" id="UP000231879"/>
    </source>
</evidence>
<proteinExistence type="predicted"/>
<keyword evidence="1" id="KW-0802">TPR repeat</keyword>
<evidence type="ECO:0008006" key="4">
    <source>
        <dbReference type="Google" id="ProtNLM"/>
    </source>
</evidence>
<dbReference type="InterPro" id="IPR011990">
    <property type="entry name" value="TPR-like_helical_dom_sf"/>
</dbReference>
<accession>A0ABX4NIH2</accession>
<evidence type="ECO:0000313" key="2">
    <source>
        <dbReference type="EMBL" id="PJZ55465.1"/>
    </source>
</evidence>
<protein>
    <recommendedName>
        <fullName evidence="4">Tetratricopeptide repeat protein</fullName>
    </recommendedName>
</protein>
<dbReference type="EMBL" id="NPDS01000011">
    <property type="protein sequence ID" value="PJZ55465.1"/>
    <property type="molecule type" value="Genomic_DNA"/>
</dbReference>
<organism evidence="2 3">
    <name type="scientific">Leptospira barantonii</name>
    <dbReference type="NCBI Taxonomy" id="2023184"/>
    <lineage>
        <taxon>Bacteria</taxon>
        <taxon>Pseudomonadati</taxon>
        <taxon>Spirochaetota</taxon>
        <taxon>Spirochaetia</taxon>
        <taxon>Leptospirales</taxon>
        <taxon>Leptospiraceae</taxon>
        <taxon>Leptospira</taxon>
    </lineage>
</organism>
<dbReference type="SUPFAM" id="SSF48452">
    <property type="entry name" value="TPR-like"/>
    <property type="match status" value="1"/>
</dbReference>
<dbReference type="Proteomes" id="UP000231879">
    <property type="component" value="Unassembled WGS sequence"/>
</dbReference>